<dbReference type="RefSeq" id="WP_278018043.1">
    <property type="nucleotide sequence ID" value="NZ_JARRRY010000002.1"/>
</dbReference>
<protein>
    <submittedName>
        <fullName evidence="3">Glycosyltransferase family 4 protein</fullName>
    </submittedName>
</protein>
<dbReference type="PANTHER" id="PTHR45947:SF3">
    <property type="entry name" value="SULFOQUINOVOSYL TRANSFERASE SQD2"/>
    <property type="match status" value="1"/>
</dbReference>
<comment type="caution">
    <text evidence="3">The sequence shown here is derived from an EMBL/GenBank/DDBJ whole genome shotgun (WGS) entry which is preliminary data.</text>
</comment>
<dbReference type="Pfam" id="PF00534">
    <property type="entry name" value="Glycos_transf_1"/>
    <property type="match status" value="1"/>
</dbReference>
<proteinExistence type="predicted"/>
<dbReference type="EMBL" id="JARULN010000003">
    <property type="protein sequence ID" value="MDG5753659.1"/>
    <property type="molecule type" value="Genomic_DNA"/>
</dbReference>
<dbReference type="PANTHER" id="PTHR45947">
    <property type="entry name" value="SULFOQUINOVOSYL TRANSFERASE SQD2"/>
    <property type="match status" value="1"/>
</dbReference>
<dbReference type="Pfam" id="PF13439">
    <property type="entry name" value="Glyco_transf_4"/>
    <property type="match status" value="1"/>
</dbReference>
<dbReference type="InterPro" id="IPR028098">
    <property type="entry name" value="Glyco_trans_4-like_N"/>
</dbReference>
<evidence type="ECO:0000313" key="4">
    <source>
        <dbReference type="Proteomes" id="UP001218246"/>
    </source>
</evidence>
<feature type="domain" description="Glycosyl transferase family 1" evidence="1">
    <location>
        <begin position="178"/>
        <end position="329"/>
    </location>
</feature>
<organism evidence="3 4">
    <name type="scientific">Ectobacillus antri</name>
    <dbReference type="NCBI Taxonomy" id="2486280"/>
    <lineage>
        <taxon>Bacteria</taxon>
        <taxon>Bacillati</taxon>
        <taxon>Bacillota</taxon>
        <taxon>Bacilli</taxon>
        <taxon>Bacillales</taxon>
        <taxon>Bacillaceae</taxon>
        <taxon>Ectobacillus</taxon>
    </lineage>
</organism>
<keyword evidence="4" id="KW-1185">Reference proteome</keyword>
<gene>
    <name evidence="3" type="ORF">P6P90_06675</name>
</gene>
<evidence type="ECO:0000313" key="3">
    <source>
        <dbReference type="EMBL" id="MDG5753659.1"/>
    </source>
</evidence>
<evidence type="ECO:0000259" key="2">
    <source>
        <dbReference type="Pfam" id="PF13439"/>
    </source>
</evidence>
<dbReference type="CDD" id="cd03819">
    <property type="entry name" value="GT4_WavL-like"/>
    <property type="match status" value="1"/>
</dbReference>
<sequence length="359" mass="41618">MNVLLLTDKLVTGGAEIYFCKLENYLQQTNLTLYTAACSGDLYEQLRNKEHFTMLRRRNHFYNIKSLVRKVKSCHIDIIHANSLRMVLYAAAIKKLLRSKLKIIYTKHNITMLEGKYSTIFSWIVNKNVDRVITVSEFERNNLLQMGVNLQLITTIHNGVDIEYFPFFRKEETCIKRVGILARLSDEKNHRLFLKIAYELVKFYPEQFEFFIGGDGPEAASIAQQIEELGLIKHVYCLGNIKYPEQFIREMDVLLLTSFREVFPMVILEAMATGTPVITINQGGISEAIIDGETGFLISDYSDRLFVDKILHLRSDGKLYRYIAETARETVQSRFTLHHMVAQTLQEYLRCSAEKRCVQ</sequence>
<dbReference type="InterPro" id="IPR050194">
    <property type="entry name" value="Glycosyltransferase_grp1"/>
</dbReference>
<dbReference type="Gene3D" id="3.40.50.2000">
    <property type="entry name" value="Glycogen Phosphorylase B"/>
    <property type="match status" value="2"/>
</dbReference>
<dbReference type="InterPro" id="IPR001296">
    <property type="entry name" value="Glyco_trans_1"/>
</dbReference>
<feature type="domain" description="Glycosyltransferase subfamily 4-like N-terminal" evidence="2">
    <location>
        <begin position="13"/>
        <end position="163"/>
    </location>
</feature>
<accession>A0ABT6H2N3</accession>
<reference evidence="3 4" key="1">
    <citation type="submission" date="2023-04" db="EMBL/GenBank/DDBJ databases">
        <title>Ectobacillus antri isolated from activated sludge.</title>
        <authorList>
            <person name="Yan P."/>
            <person name="Liu X."/>
        </authorList>
    </citation>
    <scope>NUCLEOTIDE SEQUENCE [LARGE SCALE GENOMIC DNA]</scope>
    <source>
        <strain evidence="3 4">C18H</strain>
    </source>
</reference>
<dbReference type="Proteomes" id="UP001218246">
    <property type="component" value="Unassembled WGS sequence"/>
</dbReference>
<evidence type="ECO:0000259" key="1">
    <source>
        <dbReference type="Pfam" id="PF00534"/>
    </source>
</evidence>
<name>A0ABT6H2N3_9BACI</name>
<dbReference type="SUPFAM" id="SSF53756">
    <property type="entry name" value="UDP-Glycosyltransferase/glycogen phosphorylase"/>
    <property type="match status" value="1"/>
</dbReference>